<keyword evidence="12" id="KW-1185">Reference proteome</keyword>
<dbReference type="SUPFAM" id="SSF48452">
    <property type="entry name" value="TPR-like"/>
    <property type="match status" value="1"/>
</dbReference>
<dbReference type="InterPro" id="IPR018704">
    <property type="entry name" value="SecYEG/CpoB_TPR"/>
</dbReference>
<dbReference type="Pfam" id="PF09976">
    <property type="entry name" value="TPR_21"/>
    <property type="match status" value="1"/>
</dbReference>
<gene>
    <name evidence="11" type="ordered locus">CJA_1483</name>
</gene>
<dbReference type="PANTHER" id="PTHR38035:SF1">
    <property type="entry name" value="ANCILLARY SECYEG TRANSLOCON SUBUNIT"/>
    <property type="match status" value="1"/>
</dbReference>
<evidence type="ECO:0000256" key="4">
    <source>
        <dbReference type="ARBA" id="ARBA00022989"/>
    </source>
</evidence>
<dbReference type="STRING" id="498211.CJA_1483"/>
<dbReference type="eggNOG" id="COG2976">
    <property type="taxonomic scope" value="Bacteria"/>
</dbReference>
<dbReference type="Gene3D" id="1.25.40.10">
    <property type="entry name" value="Tetratricopeptide repeat domain"/>
    <property type="match status" value="1"/>
</dbReference>
<dbReference type="GO" id="GO:0005886">
    <property type="term" value="C:plasma membrane"/>
    <property type="evidence" value="ECO:0007669"/>
    <property type="project" value="UniProtKB-SubCell"/>
</dbReference>
<evidence type="ECO:0000256" key="9">
    <source>
        <dbReference type="SAM" id="Phobius"/>
    </source>
</evidence>
<evidence type="ECO:0000256" key="6">
    <source>
        <dbReference type="ARBA" id="ARBA00023186"/>
    </source>
</evidence>
<dbReference type="InterPro" id="IPR026039">
    <property type="entry name" value="YfgM"/>
</dbReference>
<dbReference type="EMBL" id="CP000934">
    <property type="protein sequence ID" value="ACE84856.1"/>
    <property type="molecule type" value="Genomic_DNA"/>
</dbReference>
<dbReference type="InterPro" id="IPR011990">
    <property type="entry name" value="TPR-like_helical_dom_sf"/>
</dbReference>
<evidence type="ECO:0000259" key="10">
    <source>
        <dbReference type="Pfam" id="PF09976"/>
    </source>
</evidence>
<evidence type="ECO:0000256" key="2">
    <source>
        <dbReference type="ARBA" id="ARBA00022475"/>
    </source>
</evidence>
<evidence type="ECO:0000256" key="8">
    <source>
        <dbReference type="ARBA" id="ARBA00024235"/>
    </source>
</evidence>
<evidence type="ECO:0000313" key="11">
    <source>
        <dbReference type="EMBL" id="ACE84856.1"/>
    </source>
</evidence>
<dbReference type="GO" id="GO:0044877">
    <property type="term" value="F:protein-containing complex binding"/>
    <property type="evidence" value="ECO:0007669"/>
    <property type="project" value="InterPro"/>
</dbReference>
<feature type="transmembrane region" description="Helical" evidence="9">
    <location>
        <begin position="24"/>
        <end position="42"/>
    </location>
</feature>
<dbReference type="HOGENOM" id="CLU_084785_1_0_6"/>
<evidence type="ECO:0000256" key="3">
    <source>
        <dbReference type="ARBA" id="ARBA00022692"/>
    </source>
</evidence>
<comment type="subcellular location">
    <subcellularLocation>
        <location evidence="1">Cell membrane</location>
        <topology evidence="1">Single-pass type II membrane protein</topology>
    </subcellularLocation>
</comment>
<keyword evidence="3 9" id="KW-0812">Transmembrane</keyword>
<keyword evidence="5 9" id="KW-0472">Membrane</keyword>
<dbReference type="OrthoDB" id="9789675at2"/>
<dbReference type="Proteomes" id="UP000001036">
    <property type="component" value="Chromosome"/>
</dbReference>
<evidence type="ECO:0000256" key="1">
    <source>
        <dbReference type="ARBA" id="ARBA00004401"/>
    </source>
</evidence>
<evidence type="ECO:0000256" key="7">
    <source>
        <dbReference type="ARBA" id="ARBA00024197"/>
    </source>
</evidence>
<evidence type="ECO:0000313" key="12">
    <source>
        <dbReference type="Proteomes" id="UP000001036"/>
    </source>
</evidence>
<keyword evidence="4 9" id="KW-1133">Transmembrane helix</keyword>
<dbReference type="RefSeq" id="WP_012487113.1">
    <property type="nucleotide sequence ID" value="NC_010995.1"/>
</dbReference>
<comment type="similarity">
    <text evidence="7">Belongs to the YfgM family.</text>
</comment>
<evidence type="ECO:0000256" key="5">
    <source>
        <dbReference type="ARBA" id="ARBA00023136"/>
    </source>
</evidence>
<reference evidence="11 12" key="1">
    <citation type="journal article" date="2008" name="J. Bacteriol.">
        <title>Insights into plant cell wall degradation from the genome sequence of the soil bacterium Cellvibrio japonicus.</title>
        <authorList>
            <person name="Deboy R.T."/>
            <person name="Mongodin E.F."/>
            <person name="Fouts D.E."/>
            <person name="Tailford L.E."/>
            <person name="Khouri H."/>
            <person name="Emerson J.B."/>
            <person name="Mohamoud Y."/>
            <person name="Watkins K."/>
            <person name="Henrissat B."/>
            <person name="Gilbert H.J."/>
            <person name="Nelson K.E."/>
        </authorList>
    </citation>
    <scope>NUCLEOTIDE SEQUENCE [LARGE SCALE GENOMIC DNA]</scope>
    <source>
        <strain evidence="11 12">Ueda107</strain>
    </source>
</reference>
<organism evidence="11 12">
    <name type="scientific">Cellvibrio japonicus (strain Ueda107)</name>
    <name type="common">Pseudomonas fluorescens subsp. cellulosa</name>
    <dbReference type="NCBI Taxonomy" id="498211"/>
    <lineage>
        <taxon>Bacteria</taxon>
        <taxon>Pseudomonadati</taxon>
        <taxon>Pseudomonadota</taxon>
        <taxon>Gammaproteobacteria</taxon>
        <taxon>Cellvibrionales</taxon>
        <taxon>Cellvibrionaceae</taxon>
        <taxon>Cellvibrio</taxon>
    </lineage>
</organism>
<dbReference type="AlphaFoldDB" id="B3PDM3"/>
<accession>B3PDM3</accession>
<keyword evidence="6" id="KW-0143">Chaperone</keyword>
<sequence length="233" mass="25448">MSIHLSEEEQLENLKRWWKENGKLIIGAAVIAIAGYFGVTSWQDHQRQKAEQASASYEQLIKLFNTEPGKTLSEADRATVVHLANELKAGSSSMYAYTAAFFLAKLAVEDNKLDAAVSELKWVLSAKPDTATAEIARLRLARVLIAQQSYDEALTQLASEPAAAFATEYNELRGDALKSQGNLDAARTAYEKALAATDPQQQERYMLLQMKVNDLKVPEAAAPATGSAGENAQ</sequence>
<proteinExistence type="inferred from homology"/>
<keyword evidence="2" id="KW-1003">Cell membrane</keyword>
<name>B3PDM3_CELJU</name>
<protein>
    <recommendedName>
        <fullName evidence="8">Ancillary SecYEG translocon subunit</fullName>
    </recommendedName>
</protein>
<dbReference type="KEGG" id="cja:CJA_1483"/>
<feature type="domain" description="Ancillary SecYEG translocon subunit/Cell division coordinator CpoB TPR" evidence="10">
    <location>
        <begin position="15"/>
        <end position="216"/>
    </location>
</feature>
<dbReference type="PANTHER" id="PTHR38035">
    <property type="entry name" value="UPF0070 PROTEIN YFGM"/>
    <property type="match status" value="1"/>
</dbReference>
<dbReference type="PIRSF" id="PIRSF006170">
    <property type="entry name" value="YfgM"/>
    <property type="match status" value="1"/>
</dbReference>